<feature type="region of interest" description="Disordered" evidence="1">
    <location>
        <begin position="1"/>
        <end position="27"/>
    </location>
</feature>
<gene>
    <name evidence="2" type="ORF">ARMSODRAFT_964650</name>
</gene>
<keyword evidence="3" id="KW-1185">Reference proteome</keyword>
<protein>
    <submittedName>
        <fullName evidence="2">Uncharacterized protein</fullName>
    </submittedName>
</protein>
<organism evidence="2 3">
    <name type="scientific">Armillaria solidipes</name>
    <dbReference type="NCBI Taxonomy" id="1076256"/>
    <lineage>
        <taxon>Eukaryota</taxon>
        <taxon>Fungi</taxon>
        <taxon>Dikarya</taxon>
        <taxon>Basidiomycota</taxon>
        <taxon>Agaricomycotina</taxon>
        <taxon>Agaricomycetes</taxon>
        <taxon>Agaricomycetidae</taxon>
        <taxon>Agaricales</taxon>
        <taxon>Marasmiineae</taxon>
        <taxon>Physalacriaceae</taxon>
        <taxon>Armillaria</taxon>
    </lineage>
</organism>
<evidence type="ECO:0000313" key="3">
    <source>
        <dbReference type="Proteomes" id="UP000218334"/>
    </source>
</evidence>
<evidence type="ECO:0000256" key="1">
    <source>
        <dbReference type="SAM" id="MobiDB-lite"/>
    </source>
</evidence>
<accession>A0A2H3AY80</accession>
<dbReference type="Proteomes" id="UP000218334">
    <property type="component" value="Unassembled WGS sequence"/>
</dbReference>
<dbReference type="AlphaFoldDB" id="A0A2H3AY80"/>
<evidence type="ECO:0000313" key="2">
    <source>
        <dbReference type="EMBL" id="PBK61674.1"/>
    </source>
</evidence>
<dbReference type="EMBL" id="KZ293473">
    <property type="protein sequence ID" value="PBK61674.1"/>
    <property type="molecule type" value="Genomic_DNA"/>
</dbReference>
<reference evidence="3" key="1">
    <citation type="journal article" date="2017" name="Nat. Ecol. Evol.">
        <title>Genome expansion and lineage-specific genetic innovations in the forest pathogenic fungi Armillaria.</title>
        <authorList>
            <person name="Sipos G."/>
            <person name="Prasanna A.N."/>
            <person name="Walter M.C."/>
            <person name="O'Connor E."/>
            <person name="Balint B."/>
            <person name="Krizsan K."/>
            <person name="Kiss B."/>
            <person name="Hess J."/>
            <person name="Varga T."/>
            <person name="Slot J."/>
            <person name="Riley R."/>
            <person name="Boka B."/>
            <person name="Rigling D."/>
            <person name="Barry K."/>
            <person name="Lee J."/>
            <person name="Mihaltcheva S."/>
            <person name="LaButti K."/>
            <person name="Lipzen A."/>
            <person name="Waldron R."/>
            <person name="Moloney N.M."/>
            <person name="Sperisen C."/>
            <person name="Kredics L."/>
            <person name="Vagvoelgyi C."/>
            <person name="Patrignani A."/>
            <person name="Fitzpatrick D."/>
            <person name="Nagy I."/>
            <person name="Doyle S."/>
            <person name="Anderson J.B."/>
            <person name="Grigoriev I.V."/>
            <person name="Gueldener U."/>
            <person name="Muensterkoetter M."/>
            <person name="Nagy L.G."/>
        </authorList>
    </citation>
    <scope>NUCLEOTIDE SEQUENCE [LARGE SCALE GENOMIC DNA]</scope>
    <source>
        <strain evidence="3">28-4</strain>
    </source>
</reference>
<sequence>MSARRTSRSSEPEGVFNKTRTDKQSITSMAPTMSLASVSSQAAKSMWLINSQRLKNLSFDRPQTRTQTRFIAIDKSIISWSSGSRTGRTVSK</sequence>
<proteinExistence type="predicted"/>
<name>A0A2H3AY80_9AGAR</name>